<evidence type="ECO:0000256" key="10">
    <source>
        <dbReference type="ARBA" id="ARBA00023136"/>
    </source>
</evidence>
<evidence type="ECO:0000256" key="8">
    <source>
        <dbReference type="ARBA" id="ARBA00022840"/>
    </source>
</evidence>
<dbReference type="Proteomes" id="UP000000763">
    <property type="component" value="Chromosome 4"/>
</dbReference>
<feature type="transmembrane region" description="Helical" evidence="12">
    <location>
        <begin position="291"/>
        <end position="312"/>
    </location>
</feature>
<dbReference type="AlphaFoldDB" id="A0A0P0W6G8"/>
<keyword evidence="6" id="KW-0430">Lectin</keyword>
<dbReference type="GO" id="GO:0006952">
    <property type="term" value="P:defense response"/>
    <property type="evidence" value="ECO:0007669"/>
    <property type="project" value="UniProtKB-ARBA"/>
</dbReference>
<evidence type="ECO:0000256" key="9">
    <source>
        <dbReference type="ARBA" id="ARBA00022989"/>
    </source>
</evidence>
<evidence type="ECO:0000256" key="7">
    <source>
        <dbReference type="ARBA" id="ARBA00022741"/>
    </source>
</evidence>
<dbReference type="SUPFAM" id="SSF56112">
    <property type="entry name" value="Protein kinase-like (PK-like)"/>
    <property type="match status" value="1"/>
</dbReference>
<dbReference type="InterPro" id="IPR011009">
    <property type="entry name" value="Kinase-like_dom_sf"/>
</dbReference>
<dbReference type="FunFam" id="1.10.510.10:FF:000444">
    <property type="entry name" value="probable L-type lectin-domain containing receptor kinase S.5"/>
    <property type="match status" value="1"/>
</dbReference>
<feature type="chain" id="PRO_5024453492" evidence="13">
    <location>
        <begin position="30"/>
        <end position="665"/>
    </location>
</feature>
<dbReference type="GO" id="GO:0051707">
    <property type="term" value="P:response to other organism"/>
    <property type="evidence" value="ECO:0007669"/>
    <property type="project" value="UniProtKB-ARBA"/>
</dbReference>
<dbReference type="Gene3D" id="1.10.510.10">
    <property type="entry name" value="Transferase(Phosphotransferase) domain 1"/>
    <property type="match status" value="1"/>
</dbReference>
<reference evidence="16" key="2">
    <citation type="journal article" date="2008" name="Nucleic Acids Res.">
        <title>The rice annotation project database (RAP-DB): 2008 update.</title>
        <authorList>
            <consortium name="The rice annotation project (RAP)"/>
        </authorList>
    </citation>
    <scope>GENOME REANNOTATION</scope>
    <source>
        <strain evidence="16">cv. Nipponbare</strain>
    </source>
</reference>
<dbReference type="GO" id="GO:0030246">
    <property type="term" value="F:carbohydrate binding"/>
    <property type="evidence" value="ECO:0007669"/>
    <property type="project" value="UniProtKB-KW"/>
</dbReference>
<keyword evidence="10 12" id="KW-0472">Membrane</keyword>
<evidence type="ECO:0000256" key="3">
    <source>
        <dbReference type="ARBA" id="ARBA00010217"/>
    </source>
</evidence>
<evidence type="ECO:0000256" key="2">
    <source>
        <dbReference type="ARBA" id="ARBA00008536"/>
    </source>
</evidence>
<keyword evidence="9 12" id="KW-1133">Transmembrane helix</keyword>
<evidence type="ECO:0000256" key="11">
    <source>
        <dbReference type="PROSITE-ProRule" id="PRU10141"/>
    </source>
</evidence>
<evidence type="ECO:0000256" key="12">
    <source>
        <dbReference type="SAM" id="Phobius"/>
    </source>
</evidence>
<comment type="similarity">
    <text evidence="3">In the C-terminal section; belongs to the protein kinase superfamily. Ser/Thr protein kinase family.</text>
</comment>
<evidence type="ECO:0000256" key="4">
    <source>
        <dbReference type="ARBA" id="ARBA00022692"/>
    </source>
</evidence>
<evidence type="ECO:0000256" key="13">
    <source>
        <dbReference type="SAM" id="SignalP"/>
    </source>
</evidence>
<keyword evidence="5 13" id="KW-0732">Signal</keyword>
<dbReference type="SUPFAM" id="SSF49899">
    <property type="entry name" value="Concanavalin A-like lectins/glucanases"/>
    <property type="match status" value="1"/>
</dbReference>
<organism evidence="15 16">
    <name type="scientific">Oryza sativa subsp. japonica</name>
    <name type="common">Rice</name>
    <dbReference type="NCBI Taxonomy" id="39947"/>
    <lineage>
        <taxon>Eukaryota</taxon>
        <taxon>Viridiplantae</taxon>
        <taxon>Streptophyta</taxon>
        <taxon>Embryophyta</taxon>
        <taxon>Tracheophyta</taxon>
        <taxon>Spermatophyta</taxon>
        <taxon>Magnoliopsida</taxon>
        <taxon>Liliopsida</taxon>
        <taxon>Poales</taxon>
        <taxon>Poaceae</taxon>
        <taxon>BOP clade</taxon>
        <taxon>Oryzoideae</taxon>
        <taxon>Oryzeae</taxon>
        <taxon>Oryzinae</taxon>
        <taxon>Oryza</taxon>
        <taxon>Oryza sativa</taxon>
    </lineage>
</organism>
<comment type="similarity">
    <text evidence="2">In the N-terminal section; belongs to the leguminous lectin family.</text>
</comment>
<dbReference type="EMBL" id="AL606642">
    <property type="protein sequence ID" value="CAE01774.2"/>
    <property type="molecule type" value="Genomic_DNA"/>
</dbReference>
<gene>
    <name evidence="15" type="primary">OSJNBa0027H06.10</name>
</gene>
<keyword evidence="4 12" id="KW-0812">Transmembrane</keyword>
<dbReference type="Gene3D" id="2.60.120.200">
    <property type="match status" value="1"/>
</dbReference>
<dbReference type="PANTHER" id="PTHR27007">
    <property type="match status" value="1"/>
</dbReference>
<evidence type="ECO:0000313" key="15">
    <source>
        <dbReference type="EMBL" id="CAE01774.2"/>
    </source>
</evidence>
<keyword evidence="7 11" id="KW-0547">Nucleotide-binding</keyword>
<sequence>MAHHVLPIFPIFLVTFFFVMLCSISSSNACTGLEACTSLEKDGSGSDSISIPTFDGIDEHQSLLVLKNAEIWRDVLRAPPYKQHLVVIRLRPPVIRFRPPPLPDGALAPRRLRRHDDEERGVLHHHSKVHDHLISDRRPVGSLAFVVVPTLNAADGALPRALNTANYTITTTSNNHSLSLDLASIMSDYNNNSNKSTSTAVNYTVWIDYDGIGHKISAYMANDGQLKPSKAIFAGHLTMSNRVPNKAYIGFFASGSDGETYGLLSWNITVDRVPDSGIAASKSKNKPFETGFTTVIVVFSFFSVSLIVILVFQSKKNSDAKQLLDEVLSQLARKLKYSEIRNATGNFTDARRLGRGSFGVVYMGTLTTQRNGRTQEQRQQQVAVKKFDRDENQQRRFTDFLVEIQVIIRLKHNNIVQLIGWCLEKRALLLVYEYKHNGSLDNHLFGNHSRQQQVLPWPTRYSIVRDVAAGLHYIHHELEDIKSSNILLDQEFRACLGDFGLARVISGGRSSASMELAGTRGFIAPEYAQNRVATRRTDVYAFGALVLEIVTGRKALDHSRPSDSVLIANWVRDEFHNNGKLLEAVDGSLTTEEGLQYDADDAERLLLLGLSCTSHSASDRPSMEMVVQIVAKPVPRPVVVVPRVEPAFVGSSSAEIDDASSLGRR</sequence>
<dbReference type="SMR" id="A0A0P0W6G8"/>
<dbReference type="PROSITE" id="PS00107">
    <property type="entry name" value="PROTEIN_KINASE_ATP"/>
    <property type="match status" value="1"/>
</dbReference>
<dbReference type="InterPro" id="IPR017441">
    <property type="entry name" value="Protein_kinase_ATP_BS"/>
</dbReference>
<evidence type="ECO:0000256" key="6">
    <source>
        <dbReference type="ARBA" id="ARBA00022734"/>
    </source>
</evidence>
<dbReference type="FunFam" id="3.30.200.20:FF:001211">
    <property type="entry name" value="OSJNBa0027H06.10-like protein"/>
    <property type="match status" value="1"/>
</dbReference>
<dbReference type="SMART" id="SM00220">
    <property type="entry name" value="S_TKc"/>
    <property type="match status" value="1"/>
</dbReference>
<evidence type="ECO:0000256" key="1">
    <source>
        <dbReference type="ARBA" id="ARBA00004479"/>
    </source>
</evidence>
<dbReference type="InterPro" id="IPR001220">
    <property type="entry name" value="Legume_lectin_dom"/>
</dbReference>
<dbReference type="InterPro" id="IPR001245">
    <property type="entry name" value="Ser-Thr/Tyr_kinase_cat_dom"/>
</dbReference>
<feature type="signal peptide" evidence="13">
    <location>
        <begin position="1"/>
        <end position="29"/>
    </location>
</feature>
<evidence type="ECO:0000259" key="14">
    <source>
        <dbReference type="PROSITE" id="PS50011"/>
    </source>
</evidence>
<dbReference type="PROSITE" id="PS50011">
    <property type="entry name" value="PROTEIN_KINASE_DOM"/>
    <property type="match status" value="1"/>
</dbReference>
<dbReference type="InterPro" id="IPR050528">
    <property type="entry name" value="L-type_Lectin-RKs"/>
</dbReference>
<dbReference type="Pfam" id="PF07714">
    <property type="entry name" value="PK_Tyr_Ser-Thr"/>
    <property type="match status" value="1"/>
</dbReference>
<dbReference type="Gene3D" id="3.30.200.20">
    <property type="entry name" value="Phosphorylase Kinase, domain 1"/>
    <property type="match status" value="1"/>
</dbReference>
<dbReference type="Pfam" id="PF00139">
    <property type="entry name" value="Lectin_legB"/>
    <property type="match status" value="1"/>
</dbReference>
<proteinExistence type="inferred from homology"/>
<dbReference type="OrthoDB" id="676172at2759"/>
<accession>A0A0P0W6G8</accession>
<feature type="binding site" evidence="11">
    <location>
        <position position="386"/>
    </location>
    <ligand>
        <name>ATP</name>
        <dbReference type="ChEBI" id="CHEBI:30616"/>
    </ligand>
</feature>
<feature type="domain" description="Protein kinase" evidence="14">
    <location>
        <begin position="347"/>
        <end position="639"/>
    </location>
</feature>
<name>A0A0P0W6G8_ORYSJ</name>
<dbReference type="OMA" id="YIHHELE"/>
<evidence type="ECO:0000313" key="16">
    <source>
        <dbReference type="Proteomes" id="UP000000763"/>
    </source>
</evidence>
<dbReference type="GO" id="GO:0004672">
    <property type="term" value="F:protein kinase activity"/>
    <property type="evidence" value="ECO:0007669"/>
    <property type="project" value="InterPro"/>
</dbReference>
<protein>
    <submittedName>
        <fullName evidence="15">OSJNBa0027H06.10 protein</fullName>
    </submittedName>
</protein>
<comment type="subcellular location">
    <subcellularLocation>
        <location evidence="1">Membrane</location>
        <topology evidence="1">Single-pass type I membrane protein</topology>
    </subcellularLocation>
</comment>
<reference evidence="16" key="1">
    <citation type="journal article" date="2005" name="Nature">
        <title>The map-based sequence of the rice genome.</title>
        <authorList>
            <consortium name="International rice genome sequencing project (IRGSP)"/>
            <person name="Matsumoto T."/>
            <person name="Wu J."/>
            <person name="Kanamori H."/>
            <person name="Katayose Y."/>
            <person name="Fujisawa M."/>
            <person name="Namiki N."/>
            <person name="Mizuno H."/>
            <person name="Yamamoto K."/>
            <person name="Antonio B.A."/>
            <person name="Baba T."/>
            <person name="Sakata K."/>
            <person name="Nagamura Y."/>
            <person name="Aoki H."/>
            <person name="Arikawa K."/>
            <person name="Arita K."/>
            <person name="Bito T."/>
            <person name="Chiden Y."/>
            <person name="Fujitsuka N."/>
            <person name="Fukunaka R."/>
            <person name="Hamada M."/>
            <person name="Harada C."/>
            <person name="Hayashi A."/>
            <person name="Hijishita S."/>
            <person name="Honda M."/>
            <person name="Hosokawa S."/>
            <person name="Ichikawa Y."/>
            <person name="Idonuma A."/>
            <person name="Iijima M."/>
            <person name="Ikeda M."/>
            <person name="Ikeno M."/>
            <person name="Ito K."/>
            <person name="Ito S."/>
            <person name="Ito T."/>
            <person name="Ito Y."/>
            <person name="Ito Y."/>
            <person name="Iwabuchi A."/>
            <person name="Kamiya K."/>
            <person name="Karasawa W."/>
            <person name="Kurita K."/>
            <person name="Katagiri S."/>
            <person name="Kikuta A."/>
            <person name="Kobayashi H."/>
            <person name="Kobayashi N."/>
            <person name="Machita K."/>
            <person name="Maehara T."/>
            <person name="Masukawa M."/>
            <person name="Mizubayashi T."/>
            <person name="Mukai Y."/>
            <person name="Nagasaki H."/>
            <person name="Nagata Y."/>
            <person name="Naito S."/>
            <person name="Nakashima M."/>
            <person name="Nakama Y."/>
            <person name="Nakamichi Y."/>
            <person name="Nakamura M."/>
            <person name="Meguro A."/>
            <person name="Negishi M."/>
            <person name="Ohta I."/>
            <person name="Ohta T."/>
            <person name="Okamoto M."/>
            <person name="Ono N."/>
            <person name="Saji S."/>
            <person name="Sakaguchi M."/>
            <person name="Sakai K."/>
            <person name="Shibata M."/>
            <person name="Shimokawa T."/>
            <person name="Song J."/>
            <person name="Takazaki Y."/>
            <person name="Terasawa K."/>
            <person name="Tsugane M."/>
            <person name="Tsuji K."/>
            <person name="Ueda S."/>
            <person name="Waki K."/>
            <person name="Yamagata H."/>
            <person name="Yamamoto M."/>
            <person name="Yamamoto S."/>
            <person name="Yamane H."/>
            <person name="Yoshiki S."/>
            <person name="Yoshihara R."/>
            <person name="Yukawa K."/>
            <person name="Zhong H."/>
            <person name="Yano M."/>
            <person name="Yuan Q."/>
            <person name="Ouyang S."/>
            <person name="Liu J."/>
            <person name="Jones K.M."/>
            <person name="Gansberger K."/>
            <person name="Moffat K."/>
            <person name="Hill J."/>
            <person name="Bera J."/>
            <person name="Fadrosh D."/>
            <person name="Jin S."/>
            <person name="Johri S."/>
            <person name="Kim M."/>
            <person name="Overton L."/>
            <person name="Reardon M."/>
            <person name="Tsitrin T."/>
            <person name="Vuong H."/>
            <person name="Weaver B."/>
            <person name="Ciecko A."/>
            <person name="Tallon L."/>
            <person name="Jackson J."/>
            <person name="Pai G."/>
            <person name="Aken S.V."/>
            <person name="Utterback T."/>
            <person name="Reidmuller S."/>
            <person name="Feldblyum T."/>
            <person name="Hsiao J."/>
            <person name="Zismann V."/>
            <person name="Iobst S."/>
            <person name="de Vazeille A.R."/>
            <person name="Buell C.R."/>
            <person name="Ying K."/>
            <person name="Li Y."/>
            <person name="Lu T."/>
            <person name="Huang Y."/>
            <person name="Zhao Q."/>
            <person name="Feng Q."/>
            <person name="Zhang L."/>
            <person name="Zhu J."/>
            <person name="Weng Q."/>
            <person name="Mu J."/>
            <person name="Lu Y."/>
            <person name="Fan D."/>
            <person name="Liu Y."/>
            <person name="Guan J."/>
            <person name="Zhang Y."/>
            <person name="Yu S."/>
            <person name="Liu X."/>
            <person name="Zhang Y."/>
            <person name="Hong G."/>
            <person name="Han B."/>
            <person name="Choisne N."/>
            <person name="Demange N."/>
            <person name="Orjeda G."/>
            <person name="Samain S."/>
            <person name="Cattolico L."/>
            <person name="Pelletier E."/>
            <person name="Couloux A."/>
            <person name="Segurens B."/>
            <person name="Wincker P."/>
            <person name="D'Hont A."/>
            <person name="Scarpelli C."/>
            <person name="Weissenbach J."/>
            <person name="Salanoubat M."/>
            <person name="Quetier F."/>
            <person name="Yu Y."/>
            <person name="Kim H.R."/>
            <person name="Rambo T."/>
            <person name="Currie J."/>
            <person name="Collura K."/>
            <person name="Luo M."/>
            <person name="Yang T."/>
            <person name="Ammiraju J.S.S."/>
            <person name="Engler F."/>
            <person name="Soderlund C."/>
            <person name="Wing R.A."/>
            <person name="Palmer L.E."/>
            <person name="de la Bastide M."/>
            <person name="Spiegel L."/>
            <person name="Nascimento L."/>
            <person name="Zutavern T."/>
            <person name="O'Shaughnessy A."/>
            <person name="Dike S."/>
            <person name="Dedhia N."/>
            <person name="Preston R."/>
            <person name="Balija V."/>
            <person name="McCombie W.R."/>
            <person name="Chow T."/>
            <person name="Chen H."/>
            <person name="Chung M."/>
            <person name="Chen C."/>
            <person name="Shaw J."/>
            <person name="Wu H."/>
            <person name="Hsiao K."/>
            <person name="Chao Y."/>
            <person name="Chu M."/>
            <person name="Cheng C."/>
            <person name="Hour A."/>
            <person name="Lee P."/>
            <person name="Lin S."/>
            <person name="Lin Y."/>
            <person name="Liou J."/>
            <person name="Liu S."/>
            <person name="Hsing Y."/>
            <person name="Raghuvanshi S."/>
            <person name="Mohanty A."/>
            <person name="Bharti A.K."/>
            <person name="Gaur A."/>
            <person name="Gupta V."/>
            <person name="Kumar D."/>
            <person name="Ravi V."/>
            <person name="Vij S."/>
            <person name="Kapur A."/>
            <person name="Khurana P."/>
            <person name="Khurana P."/>
            <person name="Khurana J.P."/>
            <person name="Tyagi A.K."/>
            <person name="Gaikwad K."/>
            <person name="Singh A."/>
            <person name="Dalal V."/>
            <person name="Srivastava S."/>
            <person name="Dixit A."/>
            <person name="Pal A.K."/>
            <person name="Ghazi I.A."/>
            <person name="Yadav M."/>
            <person name="Pandit A."/>
            <person name="Bhargava A."/>
            <person name="Sureshbabu K."/>
            <person name="Batra K."/>
            <person name="Sharma T.R."/>
            <person name="Mohapatra T."/>
            <person name="Singh N.K."/>
            <person name="Messing J."/>
            <person name="Nelson A.B."/>
            <person name="Fuks G."/>
            <person name="Kavchok S."/>
            <person name="Keizer G."/>
            <person name="Linton E."/>
            <person name="Llaca V."/>
            <person name="Song R."/>
            <person name="Tanyolac B."/>
            <person name="Young S."/>
            <person name="Ho-Il K."/>
            <person name="Hahn J.H."/>
            <person name="Sangsakoo G."/>
            <person name="Vanavichit A."/>
            <person name="de Mattos Luiz.A.T."/>
            <person name="Zimmer P.D."/>
            <person name="Malone G."/>
            <person name="Dellagostin O."/>
            <person name="de Oliveira A.C."/>
            <person name="Bevan M."/>
            <person name="Bancroft I."/>
            <person name="Minx P."/>
            <person name="Cordum H."/>
            <person name="Wilson R."/>
            <person name="Cheng Z."/>
            <person name="Jin W."/>
            <person name="Jiang J."/>
            <person name="Leong S.A."/>
            <person name="Iwama H."/>
            <person name="Gojobori T."/>
            <person name="Itoh T."/>
            <person name="Niimura Y."/>
            <person name="Fujii Y."/>
            <person name="Habara T."/>
            <person name="Sakai H."/>
            <person name="Sato Y."/>
            <person name="Wilson G."/>
            <person name="Kumar K."/>
            <person name="McCouch S."/>
            <person name="Juretic N."/>
            <person name="Hoen D."/>
            <person name="Wright S."/>
            <person name="Bruskiewich R."/>
            <person name="Bureau T."/>
            <person name="Miyao A."/>
            <person name="Hirochika H."/>
            <person name="Nishikawa T."/>
            <person name="Kadowaki K."/>
            <person name="Sugiura M."/>
            <person name="Burr B."/>
            <person name="Sasaki T."/>
        </authorList>
    </citation>
    <scope>NUCLEOTIDE SEQUENCE [LARGE SCALE GENOMIC DNA]</scope>
    <source>
        <strain evidence="16">cv. Nipponbare</strain>
    </source>
</reference>
<dbReference type="GO" id="GO:0005524">
    <property type="term" value="F:ATP binding"/>
    <property type="evidence" value="ECO:0007669"/>
    <property type="project" value="UniProtKB-UniRule"/>
</dbReference>
<keyword evidence="8 11" id="KW-0067">ATP-binding</keyword>
<dbReference type="Gramene" id="Os04t0109400-00">
    <property type="protein sequence ID" value="Os04t0109400-00"/>
    <property type="gene ID" value="Os04g0109400"/>
</dbReference>
<evidence type="ECO:0000256" key="5">
    <source>
        <dbReference type="ARBA" id="ARBA00022729"/>
    </source>
</evidence>
<dbReference type="KEGG" id="osa:107275376"/>
<dbReference type="GO" id="GO:0016020">
    <property type="term" value="C:membrane"/>
    <property type="evidence" value="ECO:0007669"/>
    <property type="project" value="UniProtKB-SubCell"/>
</dbReference>
<dbReference type="InterPro" id="IPR000719">
    <property type="entry name" value="Prot_kinase_dom"/>
</dbReference>
<dbReference type="InterPro" id="IPR013320">
    <property type="entry name" value="ConA-like_dom_sf"/>
</dbReference>